<reference evidence="4" key="1">
    <citation type="submission" date="2021-09" db="EMBL/GenBank/DDBJ databases">
        <authorList>
            <consortium name="AG Swart"/>
            <person name="Singh M."/>
            <person name="Singh A."/>
            <person name="Seah K."/>
            <person name="Emmerich C."/>
        </authorList>
    </citation>
    <scope>NUCLEOTIDE SEQUENCE</scope>
    <source>
        <strain evidence="4">ATCC30299</strain>
    </source>
</reference>
<dbReference type="SMART" id="SM00365">
    <property type="entry name" value="LRR_SD22"/>
    <property type="match status" value="5"/>
</dbReference>
<dbReference type="SUPFAM" id="SSF52058">
    <property type="entry name" value="L domain-like"/>
    <property type="match status" value="1"/>
</dbReference>
<organism evidence="4 5">
    <name type="scientific">Blepharisma stoltei</name>
    <dbReference type="NCBI Taxonomy" id="1481888"/>
    <lineage>
        <taxon>Eukaryota</taxon>
        <taxon>Sar</taxon>
        <taxon>Alveolata</taxon>
        <taxon>Ciliophora</taxon>
        <taxon>Postciliodesmatophora</taxon>
        <taxon>Heterotrichea</taxon>
        <taxon>Heterotrichida</taxon>
        <taxon>Blepharismidae</taxon>
        <taxon>Blepharisma</taxon>
    </lineage>
</organism>
<evidence type="ECO:0000256" key="1">
    <source>
        <dbReference type="ARBA" id="ARBA00022614"/>
    </source>
</evidence>
<accession>A0AAU9JN35</accession>
<gene>
    <name evidence="4" type="ORF">BSTOLATCC_MIC42288</name>
</gene>
<dbReference type="InterPro" id="IPR025875">
    <property type="entry name" value="Leu-rich_rpt_4"/>
</dbReference>
<evidence type="ECO:0000313" key="5">
    <source>
        <dbReference type="Proteomes" id="UP001162131"/>
    </source>
</evidence>
<name>A0AAU9JN35_9CILI</name>
<proteinExistence type="predicted"/>
<keyword evidence="1" id="KW-0433">Leucine-rich repeat</keyword>
<dbReference type="InterPro" id="IPR001611">
    <property type="entry name" value="Leu-rich_rpt"/>
</dbReference>
<keyword evidence="5" id="KW-1185">Reference proteome</keyword>
<comment type="caution">
    <text evidence="4">The sequence shown here is derived from an EMBL/GenBank/DDBJ whole genome shotgun (WGS) entry which is preliminary data.</text>
</comment>
<dbReference type="PANTHER" id="PTHR18849">
    <property type="entry name" value="LEUCINE RICH REPEAT PROTEIN"/>
    <property type="match status" value="1"/>
</dbReference>
<keyword evidence="3" id="KW-0175">Coiled coil</keyword>
<protein>
    <recommendedName>
        <fullName evidence="6">Leucine-rich repeat-containing protein 23</fullName>
    </recommendedName>
</protein>
<evidence type="ECO:0008006" key="6">
    <source>
        <dbReference type="Google" id="ProtNLM"/>
    </source>
</evidence>
<dbReference type="PROSITE" id="PS51450">
    <property type="entry name" value="LRR"/>
    <property type="match status" value="5"/>
</dbReference>
<dbReference type="EMBL" id="CAJZBQ010000041">
    <property type="protein sequence ID" value="CAG9327030.1"/>
    <property type="molecule type" value="Genomic_DNA"/>
</dbReference>
<evidence type="ECO:0000256" key="3">
    <source>
        <dbReference type="SAM" id="Coils"/>
    </source>
</evidence>
<dbReference type="PANTHER" id="PTHR18849:SF0">
    <property type="entry name" value="CILIA- AND FLAGELLA-ASSOCIATED PROTEIN 410-RELATED"/>
    <property type="match status" value="1"/>
</dbReference>
<evidence type="ECO:0000313" key="4">
    <source>
        <dbReference type="EMBL" id="CAG9327030.1"/>
    </source>
</evidence>
<dbReference type="InterPro" id="IPR032675">
    <property type="entry name" value="LRR_dom_sf"/>
</dbReference>
<dbReference type="Proteomes" id="UP001162131">
    <property type="component" value="Unassembled WGS sequence"/>
</dbReference>
<dbReference type="AlphaFoldDB" id="A0AAU9JN35"/>
<evidence type="ECO:0000256" key="2">
    <source>
        <dbReference type="ARBA" id="ARBA00022737"/>
    </source>
</evidence>
<keyword evidence="2" id="KW-0677">Repeat</keyword>
<sequence>MSDSEDEPTSKVLNFEVIKRGLLQVGRTFDGTSYAFLKLELENREIETISEDLSQYQHLRYIKLSGNRLQNIDVISKIPNVLRLDLKGNRVNNLEVFNNEETFHYLQFLDLSNNNVKNLSSIKVPKILSLNLSKNEISNVSDFQGHANLKVLELRGNKISSLIGLKGMPNLQELYLAQNNINSLEGLEDLPSLKKLHLRKNKIQALEEEKIPDLPELEYLNLRENEVLDIKQLGLLKKLEKLKKLNLIDCPLNAEPSGNAKKEILIVLPKIDFVNKEEVTQDDREEAYNEAQERFIAAENARKEAERLAEEAAEREREKEQE</sequence>
<feature type="coiled-coil region" evidence="3">
    <location>
        <begin position="288"/>
        <end position="322"/>
    </location>
</feature>
<dbReference type="Pfam" id="PF13855">
    <property type="entry name" value="LRR_8"/>
    <property type="match status" value="1"/>
</dbReference>
<dbReference type="Pfam" id="PF12799">
    <property type="entry name" value="LRR_4"/>
    <property type="match status" value="1"/>
</dbReference>
<dbReference type="Gene3D" id="3.80.10.10">
    <property type="entry name" value="Ribonuclease Inhibitor"/>
    <property type="match status" value="2"/>
</dbReference>